<keyword evidence="1" id="KW-0378">Hydrolase</keyword>
<keyword evidence="2" id="KW-1133">Transmembrane helix</keyword>
<protein>
    <recommendedName>
        <fullName evidence="1">Sporulation sigma-E factor-processing peptidase</fullName>
        <ecNumber evidence="1">3.4.23.-</ecNumber>
    </recommendedName>
    <alternativeName>
        <fullName evidence="1">Membrane-associated aspartic protease</fullName>
    </alternativeName>
    <alternativeName>
        <fullName evidence="1">Stage II sporulation protein GA</fullName>
    </alternativeName>
</protein>
<name>A0ABR8PQC6_9CLOT</name>
<dbReference type="EMBL" id="JACSRA010000004">
    <property type="protein sequence ID" value="MBD7910372.1"/>
    <property type="molecule type" value="Genomic_DNA"/>
</dbReference>
<evidence type="ECO:0000256" key="1">
    <source>
        <dbReference type="PIRNR" id="PIRNR018571"/>
    </source>
</evidence>
<evidence type="ECO:0000313" key="3">
    <source>
        <dbReference type="EMBL" id="MBD7910372.1"/>
    </source>
</evidence>
<comment type="similarity">
    <text evidence="1">Belongs to the peptidase U4 family.</text>
</comment>
<evidence type="ECO:0000256" key="2">
    <source>
        <dbReference type="SAM" id="Phobius"/>
    </source>
</evidence>
<keyword evidence="2" id="KW-0812">Transmembrane</keyword>
<evidence type="ECO:0000313" key="4">
    <source>
        <dbReference type="Proteomes" id="UP000627781"/>
    </source>
</evidence>
<comment type="caution">
    <text evidence="3">The sequence shown here is derived from an EMBL/GenBank/DDBJ whole genome shotgun (WGS) entry which is preliminary data.</text>
</comment>
<reference evidence="3 4" key="1">
    <citation type="submission" date="2020-08" db="EMBL/GenBank/DDBJ databases">
        <title>A Genomic Blueprint of the Chicken Gut Microbiome.</title>
        <authorList>
            <person name="Gilroy R."/>
            <person name="Ravi A."/>
            <person name="Getino M."/>
            <person name="Pursley I."/>
            <person name="Horton D.L."/>
            <person name="Alikhan N.-F."/>
            <person name="Baker D."/>
            <person name="Gharbi K."/>
            <person name="Hall N."/>
            <person name="Watson M."/>
            <person name="Adriaenssens E.M."/>
            <person name="Foster-Nyarko E."/>
            <person name="Jarju S."/>
            <person name="Secka A."/>
            <person name="Antonio M."/>
            <person name="Oren A."/>
            <person name="Chaudhuri R."/>
            <person name="La Ragione R.M."/>
            <person name="Hildebrand F."/>
            <person name="Pallen M.J."/>
        </authorList>
    </citation>
    <scope>NUCLEOTIDE SEQUENCE [LARGE SCALE GENOMIC DNA]</scope>
    <source>
        <strain evidence="3 4">Sa3CVN1</strain>
    </source>
</reference>
<dbReference type="Pfam" id="PF03419">
    <property type="entry name" value="Peptidase_U4"/>
    <property type="match status" value="1"/>
</dbReference>
<proteinExistence type="inferred from homology"/>
<feature type="transmembrane region" description="Helical" evidence="2">
    <location>
        <begin position="88"/>
        <end position="106"/>
    </location>
</feature>
<comment type="function">
    <text evidence="1">Probable aspartic protease that is responsible for the proteolytic cleavage of the RNA polymerase sigma E factor (SigE/spoIIGB) to yield the active peptide in the mother cell during sporulation. Responds to a signal from the forespore that is triggered by the extracellular signal protein SpoIIR.</text>
</comment>
<dbReference type="RefSeq" id="WP_143314828.1">
    <property type="nucleotide sequence ID" value="NZ_JACSRA010000004.1"/>
</dbReference>
<keyword evidence="1" id="KW-1003">Cell membrane</keyword>
<dbReference type="EC" id="3.4.23.-" evidence="1"/>
<feature type="transmembrane region" description="Helical" evidence="2">
    <location>
        <begin position="118"/>
        <end position="139"/>
    </location>
</feature>
<dbReference type="Proteomes" id="UP000627781">
    <property type="component" value="Unassembled WGS sequence"/>
</dbReference>
<keyword evidence="1" id="KW-0064">Aspartyl protease</keyword>
<dbReference type="InterPro" id="IPR005081">
    <property type="entry name" value="SpoIIGA"/>
</dbReference>
<sequence>MEIYLDVVLIENFIVDLFLLSITFNVIRVEVKNKKLVLSSILGAIYTMVMIFPTLSFFSFMPIQFCVAYFMSLIIMGKERWKMAIKSTAVFLIASVTLSGICFYLAEFENSYTFCNGFSINNFSLKSLVLALMIIYIIYFRAISYFRERSVINNFTFDVEIYIDDIKYLIKGFLDTGNELREPITNLPCIIIEERLFYNYKFNEDKVYYINYSAIGYEGKLKGFKVDRVMIREEGKDFREVKAIICPCKDILSREKDFNALLSRGVV</sequence>
<dbReference type="PIRSF" id="PIRSF018571">
    <property type="entry name" value="SpoIIGA"/>
    <property type="match status" value="1"/>
</dbReference>
<keyword evidence="1" id="KW-0645">Protease</keyword>
<keyword evidence="1" id="KW-0749">Sporulation</keyword>
<organism evidence="3 4">
    <name type="scientific">Clostridium cibarium</name>
    <dbReference type="NCBI Taxonomy" id="2762247"/>
    <lineage>
        <taxon>Bacteria</taxon>
        <taxon>Bacillati</taxon>
        <taxon>Bacillota</taxon>
        <taxon>Clostridia</taxon>
        <taxon>Eubacteriales</taxon>
        <taxon>Clostridiaceae</taxon>
        <taxon>Clostridium</taxon>
    </lineage>
</organism>
<comment type="subcellular location">
    <subcellularLocation>
        <location evidence="1">Cell membrane</location>
    </subcellularLocation>
</comment>
<feature type="transmembrane region" description="Helical" evidence="2">
    <location>
        <begin position="58"/>
        <end position="76"/>
    </location>
</feature>
<feature type="transmembrane region" description="Helical" evidence="2">
    <location>
        <begin position="12"/>
        <end position="29"/>
    </location>
</feature>
<gene>
    <name evidence="3" type="ORF">H9661_03275</name>
</gene>
<feature type="transmembrane region" description="Helical" evidence="2">
    <location>
        <begin position="36"/>
        <end position="52"/>
    </location>
</feature>
<keyword evidence="1 2" id="KW-0472">Membrane</keyword>
<keyword evidence="4" id="KW-1185">Reference proteome</keyword>
<accession>A0ABR8PQC6</accession>